<sequence>METSPTHTPAALAALAVPAPQAGDAAAPAVPDWIQVLPAGRELRGHDGRGPYIVADPQAIVAEFDRRRSVNKADMIIDWEHGSERAGADGGAPAAGWIDRLEVRDGAVWGHVSRWTPRAAAQIAAGEYRYLSPVILHRPDGAVVGVRSVALTSDPNLGIAALNRAGAADVDALRRAVAGLSAADLRDIQWERQLMSPDTTPHTPDLSPLAHALGLSPAASVSAMCTAVDKLKGDVTAAQQKAETPDPERFVSKADHQKTKDELAAAQKAMAERDEAVIEAEVQAAIQAGKVPPADKDYHLAACKAEGGLDRFRKVVAAAQKAGITKPVTMPTRPAGAGGITPQAAAQKAQAYQAEMRGKGITVSTSDAVAHVMQGG</sequence>
<feature type="region of interest" description="Disordered" evidence="1">
    <location>
        <begin position="239"/>
        <end position="258"/>
    </location>
</feature>
<name>A0A7W6S3L1_9PROT</name>
<dbReference type="PIRSF" id="PIRSF016624">
    <property type="entry name" value="Mu_prophg_I"/>
    <property type="match status" value="1"/>
</dbReference>
<dbReference type="Pfam" id="PF10123">
    <property type="entry name" value="Mu-like_Pro"/>
    <property type="match status" value="1"/>
</dbReference>
<evidence type="ECO:0000256" key="1">
    <source>
        <dbReference type="SAM" id="MobiDB-lite"/>
    </source>
</evidence>
<dbReference type="InterPro" id="IPR012106">
    <property type="entry name" value="Phage_Mu_Gp1"/>
</dbReference>
<dbReference type="Proteomes" id="UP000555728">
    <property type="component" value="Unassembled WGS sequence"/>
</dbReference>
<dbReference type="EMBL" id="JACIGI010000049">
    <property type="protein sequence ID" value="MBB4287740.1"/>
    <property type="molecule type" value="Genomic_DNA"/>
</dbReference>
<keyword evidence="3" id="KW-1185">Reference proteome</keyword>
<feature type="compositionally biased region" description="Basic and acidic residues" evidence="1">
    <location>
        <begin position="243"/>
        <end position="258"/>
    </location>
</feature>
<organism evidence="2 3">
    <name type="scientific">Roseospira goensis</name>
    <dbReference type="NCBI Taxonomy" id="391922"/>
    <lineage>
        <taxon>Bacteria</taxon>
        <taxon>Pseudomonadati</taxon>
        <taxon>Pseudomonadota</taxon>
        <taxon>Alphaproteobacteria</taxon>
        <taxon>Rhodospirillales</taxon>
        <taxon>Rhodospirillaceae</taxon>
        <taxon>Roseospira</taxon>
    </lineage>
</organism>
<accession>A0A7W6S3L1</accession>
<evidence type="ECO:0000313" key="3">
    <source>
        <dbReference type="Proteomes" id="UP000555728"/>
    </source>
</evidence>
<protein>
    <submittedName>
        <fullName evidence="2">Phage I-like protein</fullName>
    </submittedName>
</protein>
<proteinExistence type="predicted"/>
<gene>
    <name evidence="2" type="ORF">GGD88_003497</name>
</gene>
<reference evidence="2 3" key="1">
    <citation type="submission" date="2020-08" db="EMBL/GenBank/DDBJ databases">
        <title>Genome sequencing of Purple Non-Sulfur Bacteria from various extreme environments.</title>
        <authorList>
            <person name="Mayer M."/>
        </authorList>
    </citation>
    <scope>NUCLEOTIDE SEQUENCE [LARGE SCALE GENOMIC DNA]</scope>
    <source>
        <strain evidence="2 3">JA135</strain>
    </source>
</reference>
<dbReference type="AlphaFoldDB" id="A0A7W6S3L1"/>
<comment type="caution">
    <text evidence="2">The sequence shown here is derived from an EMBL/GenBank/DDBJ whole genome shotgun (WGS) entry which is preliminary data.</text>
</comment>
<dbReference type="RefSeq" id="WP_184437784.1">
    <property type="nucleotide sequence ID" value="NZ_JACIGI010000049.1"/>
</dbReference>
<evidence type="ECO:0000313" key="2">
    <source>
        <dbReference type="EMBL" id="MBB4287740.1"/>
    </source>
</evidence>